<dbReference type="EMBL" id="LR586016">
    <property type="protein sequence ID" value="VIP01411.1"/>
    <property type="molecule type" value="Genomic_DNA"/>
</dbReference>
<dbReference type="SUPFAM" id="SSF52047">
    <property type="entry name" value="RNI-like"/>
    <property type="match status" value="1"/>
</dbReference>
<name>A0A6C2YJF1_9BACT</name>
<dbReference type="InParanoid" id="A0A6C2YJF1"/>
<organism evidence="1">
    <name type="scientific">Tuwongella immobilis</name>
    <dbReference type="NCBI Taxonomy" id="692036"/>
    <lineage>
        <taxon>Bacteria</taxon>
        <taxon>Pseudomonadati</taxon>
        <taxon>Planctomycetota</taxon>
        <taxon>Planctomycetia</taxon>
        <taxon>Gemmatales</taxon>
        <taxon>Gemmataceae</taxon>
        <taxon>Tuwongella</taxon>
    </lineage>
</organism>
<gene>
    <name evidence="1" type="ORF">GMBLW1_25490</name>
</gene>
<keyword evidence="2" id="KW-1185">Reference proteome</keyword>
<dbReference type="Gene3D" id="3.80.10.10">
    <property type="entry name" value="Ribonuclease Inhibitor"/>
    <property type="match status" value="1"/>
</dbReference>
<protein>
    <recommendedName>
        <fullName evidence="3">Repeat-companion domain protein</fullName>
    </recommendedName>
</protein>
<sequence>MIPLPPETVEAILESPEDDSLRLMAADRLEEAGDAETAEFIRLQCQLARASRDGLRPTELRRLNARQDLLISRHRDRWLEPFRRIWEGGIANFAIARGVMTLLEVRAALTDDRIPLLLGIPLLERFICKTRTQLTPESLQTFAALRNLHELDIRLNVVSLEWEEIAPLAELPRLQRLELRNLAGRTLMRPHLTRWAAARARHLRSVEDDRDRHQQAQEQLRDVLQRSLAGSCSMVLKKPKRELVTAQHIPALTGLWIRDPNATHLEQMGALEGLRSLSISRLRVERLGSLPRMPQLREIRLDSRDSLDGMLLGRWLREMPNLTALAVYGTLHSAWSMLQAIEHLPNLRIIDLMYSTLNPSDLAMLRMPSLLELNLHEVAVDPTLTLLERFPRLRVLMGDFPQHGPEFATRLAEFANRGVLLTRGVDSNEIPRWMRSHGTVGCPVAAFVDGSRMPLPVGQLRLAESLDSQSPVNRLADWQEFGENDPATLEMHLAPARIQIERIELSRGLANVRGLLVGPALPVRTVRWSISTRFTTESGLQGTRMDWTSGRFAGNRLLILTRQRAYRIQLDVGISRRTTWNHWLEALAMRFIPGEE</sequence>
<dbReference type="Proteomes" id="UP000464378">
    <property type="component" value="Chromosome"/>
</dbReference>
<evidence type="ECO:0000313" key="2">
    <source>
        <dbReference type="Proteomes" id="UP000464378"/>
    </source>
</evidence>
<dbReference type="KEGG" id="tim:GMBLW1_25490"/>
<dbReference type="InterPro" id="IPR014338">
    <property type="entry name" value="CHP02996_rpt-companion-dom"/>
</dbReference>
<dbReference type="AlphaFoldDB" id="A0A6C2YJF1"/>
<reference evidence="1" key="1">
    <citation type="submission" date="2019-04" db="EMBL/GenBank/DDBJ databases">
        <authorList>
            <consortium name="Science for Life Laboratories"/>
        </authorList>
    </citation>
    <scope>NUCLEOTIDE SEQUENCE</scope>
    <source>
        <strain evidence="1">MBLW1</strain>
    </source>
</reference>
<dbReference type="EMBL" id="LR593887">
    <property type="protein sequence ID" value="VTR98325.1"/>
    <property type="molecule type" value="Genomic_DNA"/>
</dbReference>
<dbReference type="InterPro" id="IPR032675">
    <property type="entry name" value="LRR_dom_sf"/>
</dbReference>
<proteinExistence type="predicted"/>
<dbReference type="NCBIfam" id="TIGR02996">
    <property type="entry name" value="rpt_mate_G_obs"/>
    <property type="match status" value="1"/>
</dbReference>
<evidence type="ECO:0000313" key="1">
    <source>
        <dbReference type="EMBL" id="VIP01411.1"/>
    </source>
</evidence>
<accession>A0A6C2YJF1</accession>
<evidence type="ECO:0008006" key="3">
    <source>
        <dbReference type="Google" id="ProtNLM"/>
    </source>
</evidence>